<gene>
    <name evidence="2" type="ORF">Tco_0683061</name>
</gene>
<organism evidence="2 3">
    <name type="scientific">Tanacetum coccineum</name>
    <dbReference type="NCBI Taxonomy" id="301880"/>
    <lineage>
        <taxon>Eukaryota</taxon>
        <taxon>Viridiplantae</taxon>
        <taxon>Streptophyta</taxon>
        <taxon>Embryophyta</taxon>
        <taxon>Tracheophyta</taxon>
        <taxon>Spermatophyta</taxon>
        <taxon>Magnoliopsida</taxon>
        <taxon>eudicotyledons</taxon>
        <taxon>Gunneridae</taxon>
        <taxon>Pentapetalae</taxon>
        <taxon>asterids</taxon>
        <taxon>campanulids</taxon>
        <taxon>Asterales</taxon>
        <taxon>Asteraceae</taxon>
        <taxon>Asteroideae</taxon>
        <taxon>Anthemideae</taxon>
        <taxon>Anthemidinae</taxon>
        <taxon>Tanacetum</taxon>
    </lineage>
</organism>
<feature type="compositionally biased region" description="Polar residues" evidence="1">
    <location>
        <begin position="261"/>
        <end position="273"/>
    </location>
</feature>
<proteinExistence type="predicted"/>
<keyword evidence="3" id="KW-1185">Reference proteome</keyword>
<sequence>MISEEELIDNAFAKFNTIITSLKAFDEGFSSKNYVRKFFRTLHSKWQAKVTAIEESKDLTSLSLNELIGILKVYEVIIKKDSKIVKGKREQSRYLVLKAKKESSDKESSTSESEDEEYTMAIRDFKKSFKRRDAEIQITSSENVQSHQETKIKRLLLEDLGAIAAKMRKKRLKTKHILWLKHLMRIKEEVLALKEKVSRLKKNKEINVICTTCQNLRFENEKLKEEVSMLNQFNKSTASLKKMLSFQKPSGDKSGLGVNSAEASSSGTKQVNFVKQQEPESESVEEKSIKSNASLKPKYLIVNNVKVPVPSDDESYTSPKLLIGGNPQEGTWWHCKKHTGKRKFELKGLKKKHNGSNTRNATLAIRVLTKVIQRLKIEIQ</sequence>
<comment type="caution">
    <text evidence="2">The sequence shown here is derived from an EMBL/GenBank/DDBJ whole genome shotgun (WGS) entry which is preliminary data.</text>
</comment>
<evidence type="ECO:0000313" key="2">
    <source>
        <dbReference type="EMBL" id="GJS68496.1"/>
    </source>
</evidence>
<reference evidence="2" key="1">
    <citation type="journal article" date="2022" name="Int. J. Mol. Sci.">
        <title>Draft Genome of Tanacetum Coccineum: Genomic Comparison of Closely Related Tanacetum-Family Plants.</title>
        <authorList>
            <person name="Yamashiro T."/>
            <person name="Shiraishi A."/>
            <person name="Nakayama K."/>
            <person name="Satake H."/>
        </authorList>
    </citation>
    <scope>NUCLEOTIDE SEQUENCE</scope>
</reference>
<dbReference type="Proteomes" id="UP001151760">
    <property type="component" value="Unassembled WGS sequence"/>
</dbReference>
<reference evidence="2" key="2">
    <citation type="submission" date="2022-01" db="EMBL/GenBank/DDBJ databases">
        <authorList>
            <person name="Yamashiro T."/>
            <person name="Shiraishi A."/>
            <person name="Satake H."/>
            <person name="Nakayama K."/>
        </authorList>
    </citation>
    <scope>NUCLEOTIDE SEQUENCE</scope>
</reference>
<evidence type="ECO:0000256" key="1">
    <source>
        <dbReference type="SAM" id="MobiDB-lite"/>
    </source>
</evidence>
<evidence type="ECO:0000313" key="3">
    <source>
        <dbReference type="Proteomes" id="UP001151760"/>
    </source>
</evidence>
<protein>
    <recommendedName>
        <fullName evidence="4">UBN2 domain-containing protein</fullName>
    </recommendedName>
</protein>
<accession>A0ABQ4XTV3</accession>
<feature type="region of interest" description="Disordered" evidence="1">
    <location>
        <begin position="248"/>
        <end position="289"/>
    </location>
</feature>
<evidence type="ECO:0008006" key="4">
    <source>
        <dbReference type="Google" id="ProtNLM"/>
    </source>
</evidence>
<name>A0ABQ4XTV3_9ASTR</name>
<dbReference type="EMBL" id="BQNB010009795">
    <property type="protein sequence ID" value="GJS68496.1"/>
    <property type="molecule type" value="Genomic_DNA"/>
</dbReference>